<proteinExistence type="predicted"/>
<reference evidence="2 3" key="1">
    <citation type="submission" date="2019-08" db="EMBL/GenBank/DDBJ databases">
        <authorList>
            <person name="Wang G."/>
            <person name="Xu Z."/>
        </authorList>
    </citation>
    <scope>NUCLEOTIDE SEQUENCE [LARGE SCALE GENOMIC DNA]</scope>
    <source>
        <strain evidence="2 3">ZX</strain>
    </source>
</reference>
<dbReference type="EMBL" id="VTOU01000001">
    <property type="protein sequence ID" value="TZG29009.1"/>
    <property type="molecule type" value="Genomic_DNA"/>
</dbReference>
<dbReference type="RefSeq" id="WP_149520671.1">
    <property type="nucleotide sequence ID" value="NZ_VTOU01000001.1"/>
</dbReference>
<dbReference type="Proteomes" id="UP000322077">
    <property type="component" value="Unassembled WGS sequence"/>
</dbReference>
<feature type="transmembrane region" description="Helical" evidence="1">
    <location>
        <begin position="145"/>
        <end position="162"/>
    </location>
</feature>
<evidence type="ECO:0000256" key="1">
    <source>
        <dbReference type="SAM" id="Phobius"/>
    </source>
</evidence>
<dbReference type="AlphaFoldDB" id="A0A5D9CBA7"/>
<feature type="transmembrane region" description="Helical" evidence="1">
    <location>
        <begin position="58"/>
        <end position="77"/>
    </location>
</feature>
<protein>
    <submittedName>
        <fullName evidence="2">Uncharacterized protein</fullName>
    </submittedName>
</protein>
<feature type="transmembrane region" description="Helical" evidence="1">
    <location>
        <begin position="220"/>
        <end position="243"/>
    </location>
</feature>
<keyword evidence="1" id="KW-0472">Membrane</keyword>
<feature type="transmembrane region" description="Helical" evidence="1">
    <location>
        <begin position="378"/>
        <end position="398"/>
    </location>
</feature>
<name>A0A5D9CBA7_9SPHN</name>
<comment type="caution">
    <text evidence="2">The sequence shown here is derived from an EMBL/GenBank/DDBJ whole genome shotgun (WGS) entry which is preliminary data.</text>
</comment>
<accession>A0A5D9CBA7</accession>
<sequence>MIDSRAIRYSLGATLILATILHAGRLYFEMPTNSIDGAFQTYSAVSAYARGQSLGVDFQSYLGALMPLAIVPIFLVLGKTVFASTASAAMLACAGLYFTFVVLLRLTTQLTKSDAALWAMSATFLGIAGIKLWAMMVLPGVSLKALRFALPFVVALPMWALLTKSQVKAASQQLPLLPCVALGAVIAIASLWSNDAGIPCLIAATTVHATLCFRTLDRVAAITAIATVLASTVTTIVMIVMLLTHGAPADWLHYTFVSTPTDQPWFFPPWSPDERVLGITDILHILKMPTGWTIACCGATACIAGYRLLARQGEAVSTAMVAFIYAATTGIGLLPQLAGHLNVDYGFGTVVPALFAPLWLVPRLGVAATRWLMSRWRVHIACLLALLALAAIAGSVHARLKRGYAYSPTIGAYIDPREADTLATMDRAGPIIARISPDPKDRILSTYFSALSIAAQADSPTRYGSIIHVLGDDARREYVAKIRDTDFALVTTISPESSAWGGWNLRASWFAMKLVVETYEPFAKSAQHIFWKRRETPLPPPAAMSCTVRTIDDGAVELTFSDIAGKAASDGAWYVDVGVRVSHVADRYWIATEVISPAEKALVVSRKNAWVDFPSYGLPPEKQLTLMAEHATGKPTRITLKGVPGPSVKLSGQCVAMRIAPVALVGALPILNDRTLRDALTPRLPHG</sequence>
<evidence type="ECO:0000313" key="2">
    <source>
        <dbReference type="EMBL" id="TZG29009.1"/>
    </source>
</evidence>
<evidence type="ECO:0000313" key="3">
    <source>
        <dbReference type="Proteomes" id="UP000322077"/>
    </source>
</evidence>
<feature type="transmembrane region" description="Helical" evidence="1">
    <location>
        <begin position="116"/>
        <end position="139"/>
    </location>
</feature>
<feature type="transmembrane region" description="Helical" evidence="1">
    <location>
        <begin position="83"/>
        <end position="104"/>
    </location>
</feature>
<feature type="transmembrane region" description="Helical" evidence="1">
    <location>
        <begin position="345"/>
        <end position="366"/>
    </location>
</feature>
<gene>
    <name evidence="2" type="ORF">FYJ91_02385</name>
</gene>
<keyword evidence="1" id="KW-0812">Transmembrane</keyword>
<keyword evidence="3" id="KW-1185">Reference proteome</keyword>
<keyword evidence="1" id="KW-1133">Transmembrane helix</keyword>
<organism evidence="2 3">
    <name type="scientific">Sphingomonas montanisoli</name>
    <dbReference type="NCBI Taxonomy" id="2606412"/>
    <lineage>
        <taxon>Bacteria</taxon>
        <taxon>Pseudomonadati</taxon>
        <taxon>Pseudomonadota</taxon>
        <taxon>Alphaproteobacteria</taxon>
        <taxon>Sphingomonadales</taxon>
        <taxon>Sphingomonadaceae</taxon>
        <taxon>Sphingomonas</taxon>
    </lineage>
</organism>
<feature type="transmembrane region" description="Helical" evidence="1">
    <location>
        <begin position="174"/>
        <end position="190"/>
    </location>
</feature>
<feature type="transmembrane region" description="Helical" evidence="1">
    <location>
        <begin position="6"/>
        <end position="28"/>
    </location>
</feature>
<feature type="transmembrane region" description="Helical" evidence="1">
    <location>
        <begin position="321"/>
        <end position="339"/>
    </location>
</feature>
<feature type="transmembrane region" description="Helical" evidence="1">
    <location>
        <begin position="291"/>
        <end position="309"/>
    </location>
</feature>